<dbReference type="Proteomes" id="UP000839530">
    <property type="component" value="Unassembled WGS sequence"/>
</dbReference>
<gene>
    <name evidence="3" type="ORF">A7E06_05135</name>
    <name evidence="4" type="ORF">A7S51_03035</name>
    <name evidence="2" type="ORF">KO51_02125</name>
    <name evidence="1" type="ORF">NL99_27080</name>
</gene>
<name>A0A3F3J493_SALER</name>
<evidence type="ECO:0000313" key="4">
    <source>
        <dbReference type="EMBL" id="OHJ56999.1"/>
    </source>
</evidence>
<comment type="caution">
    <text evidence="4">The sequence shown here is derived from an EMBL/GenBank/DDBJ whole genome shotgun (WGS) entry which is preliminary data.</text>
</comment>
<sequence>MASIILLRIDNMSFEQMRIIEHRLKTGLKILMRSVQVKQVLIIDAKRQPTCLNRSQDAAISANAWIVIRKVSFKLK</sequence>
<dbReference type="EMBL" id="MLTE01000001">
    <property type="protein sequence ID" value="OHJ56999.1"/>
    <property type="molecule type" value="Genomic_DNA"/>
</dbReference>
<dbReference type="EMBL" id="AAACVH010000087">
    <property type="protein sequence ID" value="EAA8668498.1"/>
    <property type="molecule type" value="Genomic_DNA"/>
</dbReference>
<evidence type="ECO:0000313" key="3">
    <source>
        <dbReference type="EMBL" id="MIV42966.1"/>
    </source>
</evidence>
<dbReference type="Proteomes" id="UP000885283">
    <property type="component" value="Unassembled WGS sequence"/>
</dbReference>
<reference evidence="3" key="2">
    <citation type="submission" date="2018-07" db="EMBL/GenBank/DDBJ databases">
        <authorList>
            <consortium name="GenomeTrakr network: Whole genome sequencing for foodborne pathogen traceback"/>
        </authorList>
    </citation>
    <scope>NUCLEOTIDE SEQUENCE [LARGE SCALE GENOMIC DNA]</scope>
    <source>
        <strain evidence="3">CFSAN048114</strain>
        <strain evidence="2">FLUFL-1338</strain>
        <strain evidence="1">FLUFL-367</strain>
    </source>
</reference>
<evidence type="ECO:0000313" key="2">
    <source>
        <dbReference type="EMBL" id="MIK90426.1"/>
    </source>
</evidence>
<protein>
    <submittedName>
        <fullName evidence="4">Uncharacterized protein</fullName>
    </submittedName>
</protein>
<dbReference type="EMBL" id="RSMR01000001">
    <property type="protein sequence ID" value="MIK90426.1"/>
    <property type="molecule type" value="Genomic_DNA"/>
</dbReference>
<proteinExistence type="predicted"/>
<organism evidence="4">
    <name type="scientific">Salmonella enterica</name>
    <name type="common">Salmonella choleraesuis</name>
    <dbReference type="NCBI Taxonomy" id="28901"/>
    <lineage>
        <taxon>Bacteria</taxon>
        <taxon>Pseudomonadati</taxon>
        <taxon>Pseudomonadota</taxon>
        <taxon>Gammaproteobacteria</taxon>
        <taxon>Enterobacterales</taxon>
        <taxon>Enterobacteriaceae</taxon>
        <taxon>Salmonella</taxon>
    </lineage>
</organism>
<dbReference type="Proteomes" id="UP000866740">
    <property type="component" value="Unassembled WGS sequence"/>
</dbReference>
<dbReference type="AlphaFoldDB" id="A0A3F3J493"/>
<dbReference type="EMBL" id="RSUV01000002">
    <property type="protein sequence ID" value="MIV42966.1"/>
    <property type="molecule type" value="Genomic_DNA"/>
</dbReference>
<dbReference type="Proteomes" id="UP000839834">
    <property type="component" value="Unassembled WGS sequence"/>
</dbReference>
<reference evidence="4" key="1">
    <citation type="submission" date="2016-09" db="EMBL/GenBank/DDBJ databases">
        <title>Whole genome sequencing of Salmonella enterica.</title>
        <authorList>
            <person name="Bell R."/>
        </authorList>
    </citation>
    <scope>NUCLEOTIDE SEQUENCE [LARGE SCALE GENOMIC DNA]</scope>
    <source>
        <strain evidence="4">CFSAN044929</strain>
    </source>
</reference>
<accession>A0A3F3J493</accession>
<evidence type="ECO:0000313" key="1">
    <source>
        <dbReference type="EMBL" id="EAA8668498.1"/>
    </source>
</evidence>